<protein>
    <submittedName>
        <fullName evidence="3">MerR family transcriptional regulator</fullName>
    </submittedName>
</protein>
<dbReference type="InterPro" id="IPR009061">
    <property type="entry name" value="DNA-bd_dom_put_sf"/>
</dbReference>
<sequence>MDGTSLYPIGELARRTGVPVRTIRFYSDEGVLVPAGRSPAGYRLYDLDALLRLELVRTLRELGMDLATVRRVLDRTLTVARAAAVHADAVDIQIRTLRMRRSVLRAVAARGSGPEETTLMHRFTQLSGEERRRLVEEFTDAAFAGTGADPAVRDMVRAAAPELPDDPTGDQIAAWVELAGLLGDEDFRRCMSGTTASSAGGAPLAVETGAGEELTAYARQRVTEAREAGHGPHSPQGALLADDLVRRFALAYSREPGAEFRRWMAAEYRAAVVDPRVERYWELVWVVNGWQVLPSLAPVHPWLAAALEGAPVS</sequence>
<dbReference type="OrthoDB" id="9809391at2"/>
<dbReference type="Proteomes" id="UP000326178">
    <property type="component" value="Chromosome"/>
</dbReference>
<dbReference type="KEGG" id="snk:CP967_03455"/>
<dbReference type="PRINTS" id="PR00040">
    <property type="entry name" value="HTHMERR"/>
</dbReference>
<accession>A0A5J6F549</accession>
<dbReference type="InterPro" id="IPR000551">
    <property type="entry name" value="MerR-type_HTH_dom"/>
</dbReference>
<keyword evidence="1" id="KW-0238">DNA-binding</keyword>
<dbReference type="SUPFAM" id="SSF46955">
    <property type="entry name" value="Putative DNA-binding domain"/>
    <property type="match status" value="1"/>
</dbReference>
<evidence type="ECO:0000313" key="3">
    <source>
        <dbReference type="EMBL" id="QEU71136.1"/>
    </source>
</evidence>
<organism evidence="3 4">
    <name type="scientific">Streptomyces nitrosporeus</name>
    <dbReference type="NCBI Taxonomy" id="28894"/>
    <lineage>
        <taxon>Bacteria</taxon>
        <taxon>Bacillati</taxon>
        <taxon>Actinomycetota</taxon>
        <taxon>Actinomycetes</taxon>
        <taxon>Kitasatosporales</taxon>
        <taxon>Streptomycetaceae</taxon>
        <taxon>Streptomyces</taxon>
    </lineage>
</organism>
<feature type="domain" description="HTH merR-type" evidence="2">
    <location>
        <begin position="6"/>
        <end position="75"/>
    </location>
</feature>
<dbReference type="InterPro" id="IPR047057">
    <property type="entry name" value="MerR_fam"/>
</dbReference>
<dbReference type="AlphaFoldDB" id="A0A5J6F549"/>
<dbReference type="PANTHER" id="PTHR30204">
    <property type="entry name" value="REDOX-CYCLING DRUG-SENSING TRANSCRIPTIONAL ACTIVATOR SOXR"/>
    <property type="match status" value="1"/>
</dbReference>
<evidence type="ECO:0000256" key="1">
    <source>
        <dbReference type="ARBA" id="ARBA00023125"/>
    </source>
</evidence>
<name>A0A5J6F549_9ACTN</name>
<proteinExistence type="predicted"/>
<dbReference type="Pfam" id="PF13411">
    <property type="entry name" value="MerR_1"/>
    <property type="match status" value="1"/>
</dbReference>
<dbReference type="SMART" id="SM00422">
    <property type="entry name" value="HTH_MERR"/>
    <property type="match status" value="1"/>
</dbReference>
<dbReference type="Gene3D" id="1.10.1660.10">
    <property type="match status" value="1"/>
</dbReference>
<reference evidence="3 4" key="1">
    <citation type="submission" date="2017-09" db="EMBL/GenBank/DDBJ databases">
        <authorList>
            <person name="Lee N."/>
            <person name="Cho B.-K."/>
        </authorList>
    </citation>
    <scope>NUCLEOTIDE SEQUENCE [LARGE SCALE GENOMIC DNA]</scope>
    <source>
        <strain evidence="3 4">ATCC 12769</strain>
    </source>
</reference>
<dbReference type="GO" id="GO:0003677">
    <property type="term" value="F:DNA binding"/>
    <property type="evidence" value="ECO:0007669"/>
    <property type="project" value="UniProtKB-KW"/>
</dbReference>
<dbReference type="CDD" id="cd00592">
    <property type="entry name" value="HTH_MerR-like"/>
    <property type="match status" value="1"/>
</dbReference>
<dbReference type="PANTHER" id="PTHR30204:SF93">
    <property type="entry name" value="HTH MERR-TYPE DOMAIN-CONTAINING PROTEIN"/>
    <property type="match status" value="1"/>
</dbReference>
<dbReference type="GO" id="GO:0003700">
    <property type="term" value="F:DNA-binding transcription factor activity"/>
    <property type="evidence" value="ECO:0007669"/>
    <property type="project" value="InterPro"/>
</dbReference>
<keyword evidence="4" id="KW-1185">Reference proteome</keyword>
<evidence type="ECO:0000313" key="4">
    <source>
        <dbReference type="Proteomes" id="UP000326178"/>
    </source>
</evidence>
<dbReference type="RefSeq" id="WP_150486498.1">
    <property type="nucleotide sequence ID" value="NZ_BMUV01000017.1"/>
</dbReference>
<evidence type="ECO:0000259" key="2">
    <source>
        <dbReference type="PROSITE" id="PS50937"/>
    </source>
</evidence>
<dbReference type="EMBL" id="CP023702">
    <property type="protein sequence ID" value="QEU71136.1"/>
    <property type="molecule type" value="Genomic_DNA"/>
</dbReference>
<gene>
    <name evidence="3" type="ORF">CP967_03455</name>
</gene>
<dbReference type="PROSITE" id="PS50937">
    <property type="entry name" value="HTH_MERR_2"/>
    <property type="match status" value="1"/>
</dbReference>